<reference evidence="1" key="1">
    <citation type="submission" date="2022-08" db="EMBL/GenBank/DDBJ databases">
        <authorList>
            <person name="Gutierrez-Valencia J."/>
        </authorList>
    </citation>
    <scope>NUCLEOTIDE SEQUENCE</scope>
</reference>
<gene>
    <name evidence="1" type="ORF">LITE_LOCUS899</name>
</gene>
<protein>
    <submittedName>
        <fullName evidence="1">Uncharacterized protein</fullName>
    </submittedName>
</protein>
<keyword evidence="2" id="KW-1185">Reference proteome</keyword>
<comment type="caution">
    <text evidence="1">The sequence shown here is derived from an EMBL/GenBank/DDBJ whole genome shotgun (WGS) entry which is preliminary data.</text>
</comment>
<dbReference type="AlphaFoldDB" id="A0AAV0GU74"/>
<dbReference type="Proteomes" id="UP001154282">
    <property type="component" value="Unassembled WGS sequence"/>
</dbReference>
<sequence length="129" mass="14557">KTKQFDQIPRWENEKGEEFHRRANLKPVGIGGLRRLLAAVDALAGDLEHRESELLIHHPDIEVNQPRLGIVDADPFHGEPEEELLLRHPGELLDLARGQEAGDVEIVMELVLQLDVARLGEVYLEPPRG</sequence>
<name>A0AAV0GU74_9ROSI</name>
<evidence type="ECO:0000313" key="2">
    <source>
        <dbReference type="Proteomes" id="UP001154282"/>
    </source>
</evidence>
<organism evidence="1 2">
    <name type="scientific">Linum tenue</name>
    <dbReference type="NCBI Taxonomy" id="586396"/>
    <lineage>
        <taxon>Eukaryota</taxon>
        <taxon>Viridiplantae</taxon>
        <taxon>Streptophyta</taxon>
        <taxon>Embryophyta</taxon>
        <taxon>Tracheophyta</taxon>
        <taxon>Spermatophyta</taxon>
        <taxon>Magnoliopsida</taxon>
        <taxon>eudicotyledons</taxon>
        <taxon>Gunneridae</taxon>
        <taxon>Pentapetalae</taxon>
        <taxon>rosids</taxon>
        <taxon>fabids</taxon>
        <taxon>Malpighiales</taxon>
        <taxon>Linaceae</taxon>
        <taxon>Linum</taxon>
    </lineage>
</organism>
<accession>A0AAV0GU74</accession>
<feature type="non-terminal residue" evidence="1">
    <location>
        <position position="1"/>
    </location>
</feature>
<dbReference type="EMBL" id="CAMGYJ010000002">
    <property type="protein sequence ID" value="CAI0376192.1"/>
    <property type="molecule type" value="Genomic_DNA"/>
</dbReference>
<evidence type="ECO:0000313" key="1">
    <source>
        <dbReference type="EMBL" id="CAI0376192.1"/>
    </source>
</evidence>
<proteinExistence type="predicted"/>